<dbReference type="Pfam" id="PF02696">
    <property type="entry name" value="SelO"/>
    <property type="match status" value="1"/>
</dbReference>
<dbReference type="GO" id="GO:0046872">
    <property type="term" value="F:metal ion binding"/>
    <property type="evidence" value="ECO:0007669"/>
    <property type="project" value="UniProtKB-KW"/>
</dbReference>
<feature type="non-terminal residue" evidence="9">
    <location>
        <position position="264"/>
    </location>
</feature>
<keyword evidence="4" id="KW-0548">Nucleotidyltransferase</keyword>
<evidence type="ECO:0000313" key="9">
    <source>
        <dbReference type="EMBL" id="SVB99633.1"/>
    </source>
</evidence>
<evidence type="ECO:0000256" key="5">
    <source>
        <dbReference type="ARBA" id="ARBA00022723"/>
    </source>
</evidence>
<evidence type="ECO:0000256" key="3">
    <source>
        <dbReference type="ARBA" id="ARBA00022679"/>
    </source>
</evidence>
<proteinExistence type="inferred from homology"/>
<dbReference type="AlphaFoldDB" id="A0A382IL96"/>
<keyword evidence="8" id="KW-0460">Magnesium</keyword>
<evidence type="ECO:0000256" key="1">
    <source>
        <dbReference type="ARBA" id="ARBA00001946"/>
    </source>
</evidence>
<dbReference type="InterPro" id="IPR003846">
    <property type="entry name" value="SelO"/>
</dbReference>
<evidence type="ECO:0008006" key="10">
    <source>
        <dbReference type="Google" id="ProtNLM"/>
    </source>
</evidence>
<dbReference type="PANTHER" id="PTHR32057">
    <property type="entry name" value="PROTEIN ADENYLYLTRANSFERASE SELO, MITOCHONDRIAL"/>
    <property type="match status" value="1"/>
</dbReference>
<comment type="similarity">
    <text evidence="2">Belongs to the SELO family.</text>
</comment>
<keyword evidence="7" id="KW-0067">ATP-binding</keyword>
<evidence type="ECO:0000256" key="4">
    <source>
        <dbReference type="ARBA" id="ARBA00022695"/>
    </source>
</evidence>
<gene>
    <name evidence="9" type="ORF">METZ01_LOCUS252487</name>
</gene>
<protein>
    <recommendedName>
        <fullName evidence="10">Selenoprotein O</fullName>
    </recommendedName>
</protein>
<dbReference type="GO" id="GO:0005524">
    <property type="term" value="F:ATP binding"/>
    <property type="evidence" value="ECO:0007669"/>
    <property type="project" value="UniProtKB-KW"/>
</dbReference>
<organism evidence="9">
    <name type="scientific">marine metagenome</name>
    <dbReference type="NCBI Taxonomy" id="408172"/>
    <lineage>
        <taxon>unclassified sequences</taxon>
        <taxon>metagenomes</taxon>
        <taxon>ecological metagenomes</taxon>
    </lineage>
</organism>
<evidence type="ECO:0000256" key="8">
    <source>
        <dbReference type="ARBA" id="ARBA00022842"/>
    </source>
</evidence>
<evidence type="ECO:0000256" key="6">
    <source>
        <dbReference type="ARBA" id="ARBA00022741"/>
    </source>
</evidence>
<keyword evidence="6" id="KW-0547">Nucleotide-binding</keyword>
<dbReference type="EMBL" id="UINC01067707">
    <property type="protein sequence ID" value="SVB99633.1"/>
    <property type="molecule type" value="Genomic_DNA"/>
</dbReference>
<dbReference type="PANTHER" id="PTHR32057:SF14">
    <property type="entry name" value="PROTEIN ADENYLYLTRANSFERASE SELO, MITOCHONDRIAL"/>
    <property type="match status" value="1"/>
</dbReference>
<accession>A0A382IL96</accession>
<keyword evidence="3" id="KW-0808">Transferase</keyword>
<name>A0A382IL96_9ZZZZ</name>
<evidence type="ECO:0000256" key="7">
    <source>
        <dbReference type="ARBA" id="ARBA00022840"/>
    </source>
</evidence>
<dbReference type="GO" id="GO:0070733">
    <property type="term" value="F:AMPylase activity"/>
    <property type="evidence" value="ECO:0007669"/>
    <property type="project" value="TreeGrafter"/>
</dbReference>
<comment type="cofactor">
    <cofactor evidence="1">
        <name>Mg(2+)</name>
        <dbReference type="ChEBI" id="CHEBI:18420"/>
    </cofactor>
</comment>
<sequence>MDAALFQFDNSYTLLPERFYARLPPTPVAGPQLVRLNEPLARHLGLDVERLRSPEGIETLAGNRVPDGAEPLAMAYAGFQFGSWVPQLGDGRAILLGELIDRDGVRRDLQLKGAGRTPFSRMGDGRAVLGPVLREYIVSEAMAALGVPTTRSLAALLTGEQIMRESHLPGAVLVRVAKSHVRVGTFQFFAAQRDVEALGLLADHVIARHYPSAAESDQPYLALLDVVIDRQASLVAHWQLVGFIHGVMNTDNTSIAGETIDYGP</sequence>
<evidence type="ECO:0000256" key="2">
    <source>
        <dbReference type="ARBA" id="ARBA00009747"/>
    </source>
</evidence>
<reference evidence="9" key="1">
    <citation type="submission" date="2018-05" db="EMBL/GenBank/DDBJ databases">
        <authorList>
            <person name="Lanie J.A."/>
            <person name="Ng W.-L."/>
            <person name="Kazmierczak K.M."/>
            <person name="Andrzejewski T.M."/>
            <person name="Davidsen T.M."/>
            <person name="Wayne K.J."/>
            <person name="Tettelin H."/>
            <person name="Glass J.I."/>
            <person name="Rusch D."/>
            <person name="Podicherti R."/>
            <person name="Tsui H.-C.T."/>
            <person name="Winkler M.E."/>
        </authorList>
    </citation>
    <scope>NUCLEOTIDE SEQUENCE</scope>
</reference>
<keyword evidence="5" id="KW-0479">Metal-binding</keyword>